<feature type="chain" id="PRO_5043728437" evidence="1">
    <location>
        <begin position="22"/>
        <end position="248"/>
    </location>
</feature>
<proteinExistence type="predicted"/>
<gene>
    <name evidence="2" type="ORF">ABV298_14700</name>
</gene>
<organism evidence="2">
    <name type="scientific">Dyadobacter sp. 676</name>
    <dbReference type="NCBI Taxonomy" id="3088362"/>
    <lineage>
        <taxon>Bacteria</taxon>
        <taxon>Pseudomonadati</taxon>
        <taxon>Bacteroidota</taxon>
        <taxon>Cytophagia</taxon>
        <taxon>Cytophagales</taxon>
        <taxon>Spirosomataceae</taxon>
        <taxon>Dyadobacter</taxon>
    </lineage>
</organism>
<reference evidence="2" key="1">
    <citation type="submission" date="2024-06" db="EMBL/GenBank/DDBJ databases">
        <title>Sequencing and assembly of the genome of Dyadobacter sp. strain 676, a symbiont of Cyamopsis tetragonoloba.</title>
        <authorList>
            <person name="Guro P."/>
            <person name="Sazanova A."/>
            <person name="Kuznetsova I."/>
            <person name="Belimov A."/>
            <person name="Safronova V."/>
        </authorList>
    </citation>
    <scope>NUCLEOTIDE SEQUENCE</scope>
    <source>
        <strain evidence="2">676</strain>
    </source>
</reference>
<dbReference type="AlphaFoldDB" id="A0AAU8FUS6"/>
<feature type="signal peptide" evidence="1">
    <location>
        <begin position="1"/>
        <end position="21"/>
    </location>
</feature>
<name>A0AAU8FUS6_9BACT</name>
<sequence length="248" mass="27412">MRRKIFRTISLMGLVPLGCIAQVSEGTKVGINTGRGLNAPRSGVFWTSPTEQPGVVGDFYIDSLWHIGNVKLVRPVTQVGGLESDIIAGIDIRYNVLNDELEVLADKAKKDIRVIRGSELKSFRIDSGPGPVEYVNLSAYDPKGELKGFAAVLVSGNITFLKAYKPRITKPNYNPGFGTGEKNTVVRLVNDYYLLSGGAAQKVTLNKKNLLALMTDKKADVDRYLKEHDLDFKDETQVADLVRYYNSK</sequence>
<protein>
    <submittedName>
        <fullName evidence="2">Uncharacterized protein</fullName>
    </submittedName>
</protein>
<dbReference type="RefSeq" id="WP_353722819.1">
    <property type="nucleotide sequence ID" value="NZ_CP159289.1"/>
</dbReference>
<evidence type="ECO:0000313" key="2">
    <source>
        <dbReference type="EMBL" id="XCH27568.1"/>
    </source>
</evidence>
<evidence type="ECO:0000256" key="1">
    <source>
        <dbReference type="SAM" id="SignalP"/>
    </source>
</evidence>
<keyword evidence="1" id="KW-0732">Signal</keyword>
<dbReference type="EMBL" id="CP159289">
    <property type="protein sequence ID" value="XCH27568.1"/>
    <property type="molecule type" value="Genomic_DNA"/>
</dbReference>
<accession>A0AAU8FUS6</accession>